<dbReference type="PANTHER" id="PTHR30177">
    <property type="entry name" value="GLYCINE BETAINE/L-PROLINE TRANSPORT SYSTEM PERMEASE PROTEIN PROW"/>
    <property type="match status" value="1"/>
</dbReference>
<evidence type="ECO:0000313" key="8">
    <source>
        <dbReference type="EMBL" id="HJA69950.1"/>
    </source>
</evidence>
<comment type="caution">
    <text evidence="8">The sequence shown here is derived from an EMBL/GenBank/DDBJ whole genome shotgun (WGS) entry which is preliminary data.</text>
</comment>
<feature type="domain" description="ABC transmembrane type-1" evidence="7">
    <location>
        <begin position="22"/>
        <end position="201"/>
    </location>
</feature>
<dbReference type="InterPro" id="IPR051204">
    <property type="entry name" value="ABC_transp_perm/SBD"/>
</dbReference>
<reference evidence="8" key="2">
    <citation type="submission" date="2021-04" db="EMBL/GenBank/DDBJ databases">
        <authorList>
            <person name="Gilroy R."/>
        </authorList>
    </citation>
    <scope>NUCLEOTIDE SEQUENCE</scope>
    <source>
        <strain evidence="8">CHK178-16964</strain>
    </source>
</reference>
<dbReference type="CDD" id="cd06261">
    <property type="entry name" value="TM_PBP2"/>
    <property type="match status" value="1"/>
</dbReference>
<evidence type="ECO:0000259" key="7">
    <source>
        <dbReference type="PROSITE" id="PS50928"/>
    </source>
</evidence>
<keyword evidence="4 6" id="KW-1133">Transmembrane helix</keyword>
<comment type="similarity">
    <text evidence="6">Belongs to the binding-protein-dependent transport system permease family.</text>
</comment>
<dbReference type="GO" id="GO:0031460">
    <property type="term" value="P:glycine betaine transport"/>
    <property type="evidence" value="ECO:0007669"/>
    <property type="project" value="TreeGrafter"/>
</dbReference>
<feature type="transmembrane region" description="Helical" evidence="6">
    <location>
        <begin position="67"/>
        <end position="94"/>
    </location>
</feature>
<organism evidence="8 9">
    <name type="scientific">Candidatus Lachnoclostridium stercoravium</name>
    <dbReference type="NCBI Taxonomy" id="2838633"/>
    <lineage>
        <taxon>Bacteria</taxon>
        <taxon>Bacillati</taxon>
        <taxon>Bacillota</taxon>
        <taxon>Clostridia</taxon>
        <taxon>Lachnospirales</taxon>
        <taxon>Lachnospiraceae</taxon>
    </lineage>
</organism>
<sequence>MEFIQEVIKLYTDRSEWFLELIGAHILLSLTAIFCAGAIGLVLGIWISVHRKAAGPVLTIANILYTIPSISLLGLLIPFLGIGNPTAVVALTLYGIMPMVRNTYAGITGVSPEVISAAEGMGSTKAQIMIKIRLPLAMGVIIAGVRNMVVMTISTAAIASFIGAGGLGVAIYRGITIYDTAMTFCGSLLIAVIAILSDFLLGILEKKIKKGLHLG</sequence>
<feature type="transmembrane region" description="Helical" evidence="6">
    <location>
        <begin position="148"/>
        <end position="175"/>
    </location>
</feature>
<comment type="subcellular location">
    <subcellularLocation>
        <location evidence="6">Cell membrane</location>
        <topology evidence="6">Multi-pass membrane protein</topology>
    </subcellularLocation>
    <subcellularLocation>
        <location evidence="1">Membrane</location>
        <topology evidence="1">Multi-pass membrane protein</topology>
    </subcellularLocation>
</comment>
<evidence type="ECO:0000313" key="9">
    <source>
        <dbReference type="Proteomes" id="UP000823900"/>
    </source>
</evidence>
<dbReference type="PROSITE" id="PS50928">
    <property type="entry name" value="ABC_TM1"/>
    <property type="match status" value="1"/>
</dbReference>
<reference evidence="8" key="1">
    <citation type="journal article" date="2021" name="PeerJ">
        <title>Extensive microbial diversity within the chicken gut microbiome revealed by metagenomics and culture.</title>
        <authorList>
            <person name="Gilroy R."/>
            <person name="Ravi A."/>
            <person name="Getino M."/>
            <person name="Pursley I."/>
            <person name="Horton D.L."/>
            <person name="Alikhan N.F."/>
            <person name="Baker D."/>
            <person name="Gharbi K."/>
            <person name="Hall N."/>
            <person name="Watson M."/>
            <person name="Adriaenssens E.M."/>
            <person name="Foster-Nyarko E."/>
            <person name="Jarju S."/>
            <person name="Secka A."/>
            <person name="Antonio M."/>
            <person name="Oren A."/>
            <person name="Chaudhuri R.R."/>
            <person name="La Ragione R."/>
            <person name="Hildebrand F."/>
            <person name="Pallen M.J."/>
        </authorList>
    </citation>
    <scope>NUCLEOTIDE SEQUENCE</scope>
    <source>
        <strain evidence="8">CHK178-16964</strain>
    </source>
</reference>
<keyword evidence="3 6" id="KW-0812">Transmembrane</keyword>
<dbReference type="Gene3D" id="1.10.3720.10">
    <property type="entry name" value="MetI-like"/>
    <property type="match status" value="1"/>
</dbReference>
<feature type="transmembrane region" description="Helical" evidence="6">
    <location>
        <begin position="181"/>
        <end position="204"/>
    </location>
</feature>
<evidence type="ECO:0000256" key="5">
    <source>
        <dbReference type="ARBA" id="ARBA00023136"/>
    </source>
</evidence>
<evidence type="ECO:0000256" key="6">
    <source>
        <dbReference type="RuleBase" id="RU363032"/>
    </source>
</evidence>
<accession>A0A9D2HFR9</accession>
<keyword evidence="2 6" id="KW-0813">Transport</keyword>
<gene>
    <name evidence="8" type="ORF">IAA07_00015</name>
</gene>
<dbReference type="GO" id="GO:0055085">
    <property type="term" value="P:transmembrane transport"/>
    <property type="evidence" value="ECO:0007669"/>
    <property type="project" value="InterPro"/>
</dbReference>
<evidence type="ECO:0000256" key="4">
    <source>
        <dbReference type="ARBA" id="ARBA00022989"/>
    </source>
</evidence>
<dbReference type="PANTHER" id="PTHR30177:SF4">
    <property type="entry name" value="OSMOPROTECTANT IMPORT PERMEASE PROTEIN OSMW"/>
    <property type="match status" value="1"/>
</dbReference>
<feature type="transmembrane region" description="Helical" evidence="6">
    <location>
        <begin position="21"/>
        <end position="47"/>
    </location>
</feature>
<proteinExistence type="inferred from homology"/>
<dbReference type="FunFam" id="1.10.3720.10:FF:000001">
    <property type="entry name" value="Glycine betaine ABC transporter, permease"/>
    <property type="match status" value="1"/>
</dbReference>
<dbReference type="GO" id="GO:0005886">
    <property type="term" value="C:plasma membrane"/>
    <property type="evidence" value="ECO:0007669"/>
    <property type="project" value="UniProtKB-SubCell"/>
</dbReference>
<dbReference type="AlphaFoldDB" id="A0A9D2HFR9"/>
<evidence type="ECO:0000256" key="3">
    <source>
        <dbReference type="ARBA" id="ARBA00022692"/>
    </source>
</evidence>
<dbReference type="Pfam" id="PF00528">
    <property type="entry name" value="BPD_transp_1"/>
    <property type="match status" value="1"/>
</dbReference>
<evidence type="ECO:0000256" key="2">
    <source>
        <dbReference type="ARBA" id="ARBA00022448"/>
    </source>
</evidence>
<dbReference type="SUPFAM" id="SSF161098">
    <property type="entry name" value="MetI-like"/>
    <property type="match status" value="1"/>
</dbReference>
<dbReference type="InterPro" id="IPR000515">
    <property type="entry name" value="MetI-like"/>
</dbReference>
<name>A0A9D2HFR9_9FIRM</name>
<protein>
    <submittedName>
        <fullName evidence="8">ABC transporter permease</fullName>
    </submittedName>
</protein>
<evidence type="ECO:0000256" key="1">
    <source>
        <dbReference type="ARBA" id="ARBA00004141"/>
    </source>
</evidence>
<keyword evidence="5 6" id="KW-0472">Membrane</keyword>
<dbReference type="EMBL" id="DWZA01000001">
    <property type="protein sequence ID" value="HJA69950.1"/>
    <property type="molecule type" value="Genomic_DNA"/>
</dbReference>
<dbReference type="Proteomes" id="UP000823900">
    <property type="component" value="Unassembled WGS sequence"/>
</dbReference>
<dbReference type="InterPro" id="IPR035906">
    <property type="entry name" value="MetI-like_sf"/>
</dbReference>